<gene>
    <name evidence="4" type="primary">LOC110788199</name>
</gene>
<dbReference type="GeneID" id="110788199"/>
<evidence type="ECO:0000256" key="1">
    <source>
        <dbReference type="SAM" id="SignalP"/>
    </source>
</evidence>
<reference evidence="3" key="1">
    <citation type="journal article" date="2021" name="Nat. Commun.">
        <title>Genomic analyses provide insights into spinach domestication and the genetic basis of agronomic traits.</title>
        <authorList>
            <person name="Cai X."/>
            <person name="Sun X."/>
            <person name="Xu C."/>
            <person name="Sun H."/>
            <person name="Wang X."/>
            <person name="Ge C."/>
            <person name="Zhang Z."/>
            <person name="Wang Q."/>
            <person name="Fei Z."/>
            <person name="Jiao C."/>
            <person name="Wang Q."/>
        </authorList>
    </citation>
    <scope>NUCLEOTIDE SEQUENCE [LARGE SCALE GENOMIC DNA]</scope>
    <source>
        <strain evidence="3">cv. Varoflay</strain>
    </source>
</reference>
<dbReference type="InterPro" id="IPR036908">
    <property type="entry name" value="RlpA-like_sf"/>
</dbReference>
<keyword evidence="3" id="KW-1185">Reference proteome</keyword>
<dbReference type="KEGG" id="soe:110788199"/>
<proteinExistence type="predicted"/>
<dbReference type="AlphaFoldDB" id="A0A9R0II39"/>
<name>A0A9R0II39_SPIOL</name>
<dbReference type="RefSeq" id="XP_021848524.1">
    <property type="nucleotide sequence ID" value="XM_021992832.2"/>
</dbReference>
<sequence length="77" mass="7958">MGIFLCIIFLLFSSASASCNQCVLAKATFFRSSKGLSGGSCGYGAVALDFHGGHVAAAVPCIYKNGERCGACFQVLN</sequence>
<dbReference type="Gene3D" id="2.40.40.10">
    <property type="entry name" value="RlpA-like domain"/>
    <property type="match status" value="1"/>
</dbReference>
<keyword evidence="1" id="KW-0732">Signal</keyword>
<evidence type="ECO:0000313" key="3">
    <source>
        <dbReference type="Proteomes" id="UP000813463"/>
    </source>
</evidence>
<dbReference type="PROSITE" id="PS50842">
    <property type="entry name" value="EXPANSIN_EG45"/>
    <property type="match status" value="1"/>
</dbReference>
<evidence type="ECO:0000313" key="4">
    <source>
        <dbReference type="RefSeq" id="XP_021848524.1"/>
    </source>
</evidence>
<evidence type="ECO:0000259" key="2">
    <source>
        <dbReference type="PROSITE" id="PS50842"/>
    </source>
</evidence>
<feature type="domain" description="Expansin-like EG45" evidence="2">
    <location>
        <begin position="38"/>
        <end position="77"/>
    </location>
</feature>
<reference evidence="4" key="2">
    <citation type="submission" date="2025-08" db="UniProtKB">
        <authorList>
            <consortium name="RefSeq"/>
        </authorList>
    </citation>
    <scope>IDENTIFICATION</scope>
    <source>
        <tissue evidence="4">Leaf</tissue>
    </source>
</reference>
<feature type="chain" id="PRO_5040237006" evidence="1">
    <location>
        <begin position="18"/>
        <end position="77"/>
    </location>
</feature>
<dbReference type="InterPro" id="IPR007112">
    <property type="entry name" value="Expansin/allergen_DPBB_dom"/>
</dbReference>
<feature type="signal peptide" evidence="1">
    <location>
        <begin position="1"/>
        <end position="17"/>
    </location>
</feature>
<accession>A0A9R0II39</accession>
<dbReference type="SUPFAM" id="SSF50685">
    <property type="entry name" value="Barwin-like endoglucanases"/>
    <property type="match status" value="1"/>
</dbReference>
<dbReference type="Proteomes" id="UP000813463">
    <property type="component" value="Chromosome 4"/>
</dbReference>
<protein>
    <submittedName>
        <fullName evidence="4">Expansin-like A2</fullName>
    </submittedName>
</protein>
<organism evidence="3 4">
    <name type="scientific">Spinacia oleracea</name>
    <name type="common">Spinach</name>
    <dbReference type="NCBI Taxonomy" id="3562"/>
    <lineage>
        <taxon>Eukaryota</taxon>
        <taxon>Viridiplantae</taxon>
        <taxon>Streptophyta</taxon>
        <taxon>Embryophyta</taxon>
        <taxon>Tracheophyta</taxon>
        <taxon>Spermatophyta</taxon>
        <taxon>Magnoliopsida</taxon>
        <taxon>eudicotyledons</taxon>
        <taxon>Gunneridae</taxon>
        <taxon>Pentapetalae</taxon>
        <taxon>Caryophyllales</taxon>
        <taxon>Chenopodiaceae</taxon>
        <taxon>Chenopodioideae</taxon>
        <taxon>Anserineae</taxon>
        <taxon>Spinacia</taxon>
    </lineage>
</organism>